<evidence type="ECO:0000256" key="1">
    <source>
        <dbReference type="SAM" id="Phobius"/>
    </source>
</evidence>
<evidence type="ECO:0000313" key="3">
    <source>
        <dbReference type="Proteomes" id="UP000315295"/>
    </source>
</evidence>
<dbReference type="EMBL" id="VIEB01000324">
    <property type="protein sequence ID" value="TQD95138.1"/>
    <property type="molecule type" value="Genomic_DNA"/>
</dbReference>
<proteinExistence type="predicted"/>
<sequence>MIELLRWLLLIMKIGLLDLNYIFVNIITLRCGRLRRDEIRSGELDGKFLRTNCRGGAAGVENLSRSGGFVKVERMRPN</sequence>
<dbReference type="AlphaFoldDB" id="A0A540M8Y2"/>
<accession>A0A540M8Y2</accession>
<keyword evidence="1" id="KW-1133">Transmembrane helix</keyword>
<gene>
    <name evidence="2" type="ORF">C1H46_019225</name>
</gene>
<protein>
    <submittedName>
        <fullName evidence="2">Uncharacterized protein</fullName>
    </submittedName>
</protein>
<evidence type="ECO:0000313" key="2">
    <source>
        <dbReference type="EMBL" id="TQD95138.1"/>
    </source>
</evidence>
<comment type="caution">
    <text evidence="2">The sequence shown here is derived from an EMBL/GenBank/DDBJ whole genome shotgun (WGS) entry which is preliminary data.</text>
</comment>
<name>A0A540M8Y2_MALBA</name>
<feature type="transmembrane region" description="Helical" evidence="1">
    <location>
        <begin position="6"/>
        <end position="27"/>
    </location>
</feature>
<dbReference type="Proteomes" id="UP000315295">
    <property type="component" value="Unassembled WGS sequence"/>
</dbReference>
<organism evidence="2 3">
    <name type="scientific">Malus baccata</name>
    <name type="common">Siberian crab apple</name>
    <name type="synonym">Pyrus baccata</name>
    <dbReference type="NCBI Taxonomy" id="106549"/>
    <lineage>
        <taxon>Eukaryota</taxon>
        <taxon>Viridiplantae</taxon>
        <taxon>Streptophyta</taxon>
        <taxon>Embryophyta</taxon>
        <taxon>Tracheophyta</taxon>
        <taxon>Spermatophyta</taxon>
        <taxon>Magnoliopsida</taxon>
        <taxon>eudicotyledons</taxon>
        <taxon>Gunneridae</taxon>
        <taxon>Pentapetalae</taxon>
        <taxon>rosids</taxon>
        <taxon>fabids</taxon>
        <taxon>Rosales</taxon>
        <taxon>Rosaceae</taxon>
        <taxon>Amygdaloideae</taxon>
        <taxon>Maleae</taxon>
        <taxon>Malus</taxon>
    </lineage>
</organism>
<keyword evidence="1" id="KW-0472">Membrane</keyword>
<keyword evidence="3" id="KW-1185">Reference proteome</keyword>
<reference evidence="2 3" key="1">
    <citation type="journal article" date="2019" name="G3 (Bethesda)">
        <title>Sequencing of a Wild Apple (Malus baccata) Genome Unravels the Differences Between Cultivated and Wild Apple Species Regarding Disease Resistance and Cold Tolerance.</title>
        <authorList>
            <person name="Chen X."/>
        </authorList>
    </citation>
    <scope>NUCLEOTIDE SEQUENCE [LARGE SCALE GENOMIC DNA]</scope>
    <source>
        <strain evidence="3">cv. Shandingzi</strain>
        <tissue evidence="2">Leaves</tissue>
    </source>
</reference>
<keyword evidence="1" id="KW-0812">Transmembrane</keyword>